<evidence type="ECO:0008006" key="4">
    <source>
        <dbReference type="Google" id="ProtNLM"/>
    </source>
</evidence>
<keyword evidence="3" id="KW-1185">Reference proteome</keyword>
<name>A0A074W5C6_9PEZI</name>
<dbReference type="AlphaFoldDB" id="A0A074W5C6"/>
<feature type="region of interest" description="Disordered" evidence="1">
    <location>
        <begin position="1"/>
        <end position="46"/>
    </location>
</feature>
<reference evidence="2 3" key="1">
    <citation type="journal article" date="2014" name="BMC Genomics">
        <title>Genome sequencing of four Aureobasidium pullulans varieties: biotechnological potential, stress tolerance, and description of new species.</title>
        <authorList>
            <person name="Gostin Ar C."/>
            <person name="Ohm R.A."/>
            <person name="Kogej T."/>
            <person name="Sonjak S."/>
            <person name="Turk M."/>
            <person name="Zajc J."/>
            <person name="Zalar P."/>
            <person name="Grube M."/>
            <person name="Sun H."/>
            <person name="Han J."/>
            <person name="Sharma A."/>
            <person name="Chiniquy J."/>
            <person name="Ngan C.Y."/>
            <person name="Lipzen A."/>
            <person name="Barry K."/>
            <person name="Grigoriev I.V."/>
            <person name="Gunde-Cimerman N."/>
        </authorList>
    </citation>
    <scope>NUCLEOTIDE SEQUENCE [LARGE SCALE GENOMIC DNA]</scope>
    <source>
        <strain evidence="2 3">CBS 147.97</strain>
    </source>
</reference>
<protein>
    <recommendedName>
        <fullName evidence="4">Integral membrane protein</fullName>
    </recommendedName>
</protein>
<dbReference type="RefSeq" id="XP_013422512.1">
    <property type="nucleotide sequence ID" value="XM_013567058.1"/>
</dbReference>
<organism evidence="2 3">
    <name type="scientific">Aureobasidium namibiae CBS 147.97</name>
    <dbReference type="NCBI Taxonomy" id="1043004"/>
    <lineage>
        <taxon>Eukaryota</taxon>
        <taxon>Fungi</taxon>
        <taxon>Dikarya</taxon>
        <taxon>Ascomycota</taxon>
        <taxon>Pezizomycotina</taxon>
        <taxon>Dothideomycetes</taxon>
        <taxon>Dothideomycetidae</taxon>
        <taxon>Dothideales</taxon>
        <taxon>Saccotheciaceae</taxon>
        <taxon>Aureobasidium</taxon>
    </lineage>
</organism>
<dbReference type="OrthoDB" id="5324692at2759"/>
<dbReference type="EMBL" id="KL584731">
    <property type="protein sequence ID" value="KEQ68335.1"/>
    <property type="molecule type" value="Genomic_DNA"/>
</dbReference>
<feature type="compositionally biased region" description="Pro residues" evidence="1">
    <location>
        <begin position="1"/>
        <end position="10"/>
    </location>
</feature>
<dbReference type="HOGENOM" id="CLU_011640_1_0_1"/>
<evidence type="ECO:0000313" key="3">
    <source>
        <dbReference type="Proteomes" id="UP000027730"/>
    </source>
</evidence>
<evidence type="ECO:0000256" key="1">
    <source>
        <dbReference type="SAM" id="MobiDB-lite"/>
    </source>
</evidence>
<sequence>MDRPPLPPRRNPSSQSGSNRPPPLPPRKPSQGSAQQRPAPYKSYSGIEHPPHLVPSLSGNFFTTSSPPSCLPAGQKKGYYVGRGCPSGENLLHDAFWFRHIDVPGFSTCSRCFEFYVRNSIFELDFTGKLEPGQNYAARCMFGVPRMADKLWPEAVTTRDLQSVKAYMEVRAKIPNCHGMGGVSGTALVGLKWFQAKHNAIPGLVACEACYNAFIVGSSFERRFRLHDHQPTQKQTWACDIAVPNITRAFAEHSEVNDWPKFVAAATSRLSKPSCAGFNAVSSASRDWYGIISGDVSVVICETCFLDSMALTAFDKQYKPKLLPKENKETQLICDLAIPALKAAYGAALGYEKHDIFWNTCKVQIKTPICKGAGMAGVQWYTLKGGCNNFDVCPTCYSGFICAFGMQIYFQPQKKCPPGTTKMCDFCAEAPNFAKTIIRYHVALETPDTEQFITHIRRMASIFPCTGVKQQVAQFWRIGLRGDPMGVCPACYEDVLRERPLSHYFNHESSPGKHLCELYSANMRRRWRAVQEASAIQNIRDANNNYLPDETALANFIAYREHRTQVFIETVPVMDQLLAAAQMRLFEQKRLNMNSSFYNNLDRMSSTASGIHYGPLPRYTTTYGNSSVGHGFATPWGVEGAAYGQQAAAVASQGGGDFARVAYLEARWKEVE</sequence>
<gene>
    <name evidence="2" type="ORF">M436DRAFT_58579</name>
</gene>
<proteinExistence type="predicted"/>
<accession>A0A074W5C6</accession>
<dbReference type="GeneID" id="25412690"/>
<dbReference type="Proteomes" id="UP000027730">
    <property type="component" value="Unassembled WGS sequence"/>
</dbReference>
<evidence type="ECO:0000313" key="2">
    <source>
        <dbReference type="EMBL" id="KEQ68335.1"/>
    </source>
</evidence>
<dbReference type="STRING" id="1043004.A0A074W5C6"/>